<sequence>MKTKKIRSAKWNSFTYIGGTLAAVLTLLAVVSIFWTPYDPTAIDAMAKLAPPSAQHWLGTDNLGRDVFSRIMDGLGTSFLIAVSVVAIGCIMGILIGSLCGYYGGVADAILTRVCDTITAFPAMLLALVIISVIGGGQYNIILALGILFIPSFARIVRTEFIRVRNLNYIQSARLMGVGDIRIMVCHILPNTIPVLLPAITIGFNNAVLSEASMSFLGIGIKPPQASLGSMLSDAQSYLRNAPWYALSTGCAVALLILGFSLLGEGLQRSGRRN</sequence>
<reference evidence="9" key="1">
    <citation type="journal article" date="2021" name="PeerJ">
        <title>Extensive microbial diversity within the chicken gut microbiome revealed by metagenomics and culture.</title>
        <authorList>
            <person name="Gilroy R."/>
            <person name="Ravi A."/>
            <person name="Getino M."/>
            <person name="Pursley I."/>
            <person name="Horton D.L."/>
            <person name="Alikhan N.F."/>
            <person name="Baker D."/>
            <person name="Gharbi K."/>
            <person name="Hall N."/>
            <person name="Watson M."/>
            <person name="Adriaenssens E.M."/>
            <person name="Foster-Nyarko E."/>
            <person name="Jarju S."/>
            <person name="Secka A."/>
            <person name="Antonio M."/>
            <person name="Oren A."/>
            <person name="Chaudhuri R.R."/>
            <person name="La Ragione R."/>
            <person name="Hildebrand F."/>
            <person name="Pallen M.J."/>
        </authorList>
    </citation>
    <scope>NUCLEOTIDE SEQUENCE</scope>
    <source>
        <strain evidence="9">ChiGjej6B6-1540</strain>
    </source>
</reference>
<evidence type="ECO:0000259" key="8">
    <source>
        <dbReference type="PROSITE" id="PS50928"/>
    </source>
</evidence>
<evidence type="ECO:0000256" key="7">
    <source>
        <dbReference type="RuleBase" id="RU363032"/>
    </source>
</evidence>
<dbReference type="InterPro" id="IPR050366">
    <property type="entry name" value="BP-dependent_transpt_permease"/>
</dbReference>
<comment type="caution">
    <text evidence="9">The sequence shown here is derived from an EMBL/GenBank/DDBJ whole genome shotgun (WGS) entry which is preliminary data.</text>
</comment>
<dbReference type="EMBL" id="DXGA01000184">
    <property type="protein sequence ID" value="HIW94569.1"/>
    <property type="molecule type" value="Genomic_DNA"/>
</dbReference>
<comment type="subcellular location">
    <subcellularLocation>
        <location evidence="1 7">Cell membrane</location>
        <topology evidence="1 7">Multi-pass membrane protein</topology>
    </subcellularLocation>
</comment>
<dbReference type="PROSITE" id="PS50928">
    <property type="entry name" value="ABC_TM1"/>
    <property type="match status" value="1"/>
</dbReference>
<keyword evidence="6 7" id="KW-0472">Membrane</keyword>
<keyword evidence="2 7" id="KW-0813">Transport</keyword>
<evidence type="ECO:0000256" key="6">
    <source>
        <dbReference type="ARBA" id="ARBA00023136"/>
    </source>
</evidence>
<gene>
    <name evidence="9" type="ORF">H9868_08550</name>
</gene>
<name>A0A9D1RVS3_9FIRM</name>
<dbReference type="Gene3D" id="1.10.3720.10">
    <property type="entry name" value="MetI-like"/>
    <property type="match status" value="1"/>
</dbReference>
<dbReference type="PANTHER" id="PTHR43386:SF1">
    <property type="entry name" value="D,D-DIPEPTIDE TRANSPORT SYSTEM PERMEASE PROTEIN DDPC-RELATED"/>
    <property type="match status" value="1"/>
</dbReference>
<feature type="transmembrane region" description="Helical" evidence="7">
    <location>
        <begin position="242"/>
        <end position="263"/>
    </location>
</feature>
<evidence type="ECO:0000256" key="2">
    <source>
        <dbReference type="ARBA" id="ARBA00022448"/>
    </source>
</evidence>
<reference evidence="9" key="2">
    <citation type="submission" date="2021-04" db="EMBL/GenBank/DDBJ databases">
        <authorList>
            <person name="Gilroy R."/>
        </authorList>
    </citation>
    <scope>NUCLEOTIDE SEQUENCE</scope>
    <source>
        <strain evidence="9">ChiGjej6B6-1540</strain>
    </source>
</reference>
<evidence type="ECO:0000313" key="10">
    <source>
        <dbReference type="Proteomes" id="UP000824192"/>
    </source>
</evidence>
<accession>A0A9D1RVS3</accession>
<keyword evidence="4 7" id="KW-0812">Transmembrane</keyword>
<protein>
    <submittedName>
        <fullName evidence="9">ABC transporter permease</fullName>
    </submittedName>
</protein>
<dbReference type="CDD" id="cd06261">
    <property type="entry name" value="TM_PBP2"/>
    <property type="match status" value="1"/>
</dbReference>
<dbReference type="SUPFAM" id="SSF161098">
    <property type="entry name" value="MetI-like"/>
    <property type="match status" value="1"/>
</dbReference>
<feature type="transmembrane region" description="Helical" evidence="7">
    <location>
        <begin position="12"/>
        <end position="35"/>
    </location>
</feature>
<evidence type="ECO:0000256" key="1">
    <source>
        <dbReference type="ARBA" id="ARBA00004651"/>
    </source>
</evidence>
<dbReference type="AlphaFoldDB" id="A0A9D1RVS3"/>
<dbReference type="InterPro" id="IPR035906">
    <property type="entry name" value="MetI-like_sf"/>
</dbReference>
<evidence type="ECO:0000256" key="5">
    <source>
        <dbReference type="ARBA" id="ARBA00022989"/>
    </source>
</evidence>
<organism evidence="9 10">
    <name type="scientific">Candidatus Flavonifractor merdipullorum</name>
    <dbReference type="NCBI Taxonomy" id="2838590"/>
    <lineage>
        <taxon>Bacteria</taxon>
        <taxon>Bacillati</taxon>
        <taxon>Bacillota</taxon>
        <taxon>Clostridia</taxon>
        <taxon>Eubacteriales</taxon>
        <taxon>Oscillospiraceae</taxon>
        <taxon>Flavonifractor</taxon>
    </lineage>
</organism>
<dbReference type="Proteomes" id="UP000824192">
    <property type="component" value="Unassembled WGS sequence"/>
</dbReference>
<dbReference type="GO" id="GO:0005886">
    <property type="term" value="C:plasma membrane"/>
    <property type="evidence" value="ECO:0007669"/>
    <property type="project" value="UniProtKB-SubCell"/>
</dbReference>
<keyword evidence="5 7" id="KW-1133">Transmembrane helix</keyword>
<dbReference type="Pfam" id="PF00528">
    <property type="entry name" value="BPD_transp_1"/>
    <property type="match status" value="1"/>
</dbReference>
<comment type="similarity">
    <text evidence="7">Belongs to the binding-protein-dependent transport system permease family.</text>
</comment>
<evidence type="ECO:0000313" key="9">
    <source>
        <dbReference type="EMBL" id="HIW94569.1"/>
    </source>
</evidence>
<dbReference type="GO" id="GO:0055085">
    <property type="term" value="P:transmembrane transport"/>
    <property type="evidence" value="ECO:0007669"/>
    <property type="project" value="InterPro"/>
</dbReference>
<feature type="transmembrane region" description="Helical" evidence="7">
    <location>
        <begin position="141"/>
        <end position="161"/>
    </location>
</feature>
<dbReference type="InterPro" id="IPR000515">
    <property type="entry name" value="MetI-like"/>
</dbReference>
<keyword evidence="3" id="KW-1003">Cell membrane</keyword>
<evidence type="ECO:0000256" key="4">
    <source>
        <dbReference type="ARBA" id="ARBA00022692"/>
    </source>
</evidence>
<feature type="domain" description="ABC transmembrane type-1" evidence="8">
    <location>
        <begin position="75"/>
        <end position="264"/>
    </location>
</feature>
<feature type="transmembrane region" description="Helical" evidence="7">
    <location>
        <begin position="114"/>
        <end position="135"/>
    </location>
</feature>
<dbReference type="PANTHER" id="PTHR43386">
    <property type="entry name" value="OLIGOPEPTIDE TRANSPORT SYSTEM PERMEASE PROTEIN APPC"/>
    <property type="match status" value="1"/>
</dbReference>
<feature type="transmembrane region" description="Helical" evidence="7">
    <location>
        <begin position="181"/>
        <end position="204"/>
    </location>
</feature>
<evidence type="ECO:0000256" key="3">
    <source>
        <dbReference type="ARBA" id="ARBA00022475"/>
    </source>
</evidence>
<proteinExistence type="inferred from homology"/>
<feature type="transmembrane region" description="Helical" evidence="7">
    <location>
        <begin position="79"/>
        <end position="102"/>
    </location>
</feature>